<keyword evidence="8" id="KW-0472">Membrane</keyword>
<dbReference type="Gene3D" id="3.30.565.10">
    <property type="entry name" value="Histidine kinase-like ATPase, C-terminal domain"/>
    <property type="match status" value="1"/>
</dbReference>
<keyword evidence="9" id="KW-0175">Coiled coil</keyword>
<evidence type="ECO:0000259" key="10">
    <source>
        <dbReference type="PROSITE" id="PS50109"/>
    </source>
</evidence>
<evidence type="ECO:0000256" key="5">
    <source>
        <dbReference type="ARBA" id="ARBA00022553"/>
    </source>
</evidence>
<comment type="catalytic activity">
    <reaction evidence="1">
        <text>ATP + protein L-histidine = ADP + protein N-phospho-L-histidine.</text>
        <dbReference type="EC" id="2.7.13.3"/>
    </reaction>
</comment>
<evidence type="ECO:0000256" key="9">
    <source>
        <dbReference type="SAM" id="Coils"/>
    </source>
</evidence>
<evidence type="ECO:0000256" key="1">
    <source>
        <dbReference type="ARBA" id="ARBA00000085"/>
    </source>
</evidence>
<evidence type="ECO:0000256" key="8">
    <source>
        <dbReference type="ARBA" id="ARBA00023136"/>
    </source>
</evidence>
<dbReference type="RefSeq" id="WP_078788815.1">
    <property type="nucleotide sequence ID" value="NZ_FUWR01000001.1"/>
</dbReference>
<dbReference type="SUPFAM" id="SSF47384">
    <property type="entry name" value="Homodimeric domain of signal transducing histidine kinase"/>
    <property type="match status" value="1"/>
</dbReference>
<sequence>MNSTRVHIRRRLLLTTLLPLLVALLVSWLIGDRLIAARVAGQAQEEARSDLGTARELYQGELNRLAEGVQLISRSPELSRSLQGPAASELARLLALLSGSRSFSFLTVVDRYGQVRYRAANPERSGDTLRHLKPVAEALAGRPSQGSMLFSNLQAGQENPLLPDQMLVPLLPSQHAVPTSKTAEQRGLFLIAATPILGADGEIHGALLAGQLLNNNEQLADRITRVIAPQQQDGSSRETATIFLDDVRIATTVTNENGQRATGTRLSAEVVKQVLQQGERWIAPAYVLHERYFAAYEPLRDPDGTVIGALYVGLPERPYLHLRNNLNLTFAALLLVLTLLAIGLTTSLGKRLGEREEEVSTLNHTLEQKVQQRTIELEEKSRQLLETEKELARTERLAELGMLSAGVAHEINNPLAIIRGNAELLQMSIPAGAEDQEEVSEILTQAGRINRITSSLLTLARQDKRQVSRFSLAGLLDEILDQIGHQIPLATYHIERSYQQTAIQLEADREQLRQVFTNLILNGLQAMGGEGQLTLSAEADPEATCSITVADTGPGIDPEQQERLFSPFFTTKQNGTGLGLAISWGIVRNHAGTIEVFSAPGCGARFTVTLPSSST</sequence>
<dbReference type="CDD" id="cd00082">
    <property type="entry name" value="HisKA"/>
    <property type="match status" value="1"/>
</dbReference>
<protein>
    <recommendedName>
        <fullName evidence="3">histidine kinase</fullName>
        <ecNumber evidence="3">2.7.13.3</ecNumber>
    </recommendedName>
</protein>
<feature type="coiled-coil region" evidence="9">
    <location>
        <begin position="363"/>
        <end position="397"/>
    </location>
</feature>
<dbReference type="InterPro" id="IPR003661">
    <property type="entry name" value="HisK_dim/P_dom"/>
</dbReference>
<keyword evidence="11" id="KW-0808">Transferase</keyword>
<dbReference type="AlphaFoldDB" id="A0A1T4KFT1"/>
<evidence type="ECO:0000256" key="6">
    <source>
        <dbReference type="ARBA" id="ARBA00022692"/>
    </source>
</evidence>
<dbReference type="SMART" id="SM00388">
    <property type="entry name" value="HisKA"/>
    <property type="match status" value="1"/>
</dbReference>
<evidence type="ECO:0000256" key="4">
    <source>
        <dbReference type="ARBA" id="ARBA00022475"/>
    </source>
</evidence>
<keyword evidence="4" id="KW-1003">Cell membrane</keyword>
<reference evidence="12" key="1">
    <citation type="submission" date="2017-02" db="EMBL/GenBank/DDBJ databases">
        <authorList>
            <person name="Varghese N."/>
            <person name="Submissions S."/>
        </authorList>
    </citation>
    <scope>NUCLEOTIDE SEQUENCE [LARGE SCALE GENOMIC DNA]</scope>
    <source>
        <strain evidence="12">ATCC BAA-34</strain>
    </source>
</reference>
<dbReference type="Proteomes" id="UP000190102">
    <property type="component" value="Unassembled WGS sequence"/>
</dbReference>
<evidence type="ECO:0000256" key="7">
    <source>
        <dbReference type="ARBA" id="ARBA00022989"/>
    </source>
</evidence>
<dbReference type="InterPro" id="IPR036097">
    <property type="entry name" value="HisK_dim/P_sf"/>
</dbReference>
<keyword evidence="5" id="KW-0597">Phosphoprotein</keyword>
<feature type="domain" description="Histidine kinase" evidence="10">
    <location>
        <begin position="406"/>
        <end position="614"/>
    </location>
</feature>
<dbReference type="GO" id="GO:0005886">
    <property type="term" value="C:plasma membrane"/>
    <property type="evidence" value="ECO:0007669"/>
    <property type="project" value="UniProtKB-SubCell"/>
</dbReference>
<dbReference type="InterPro" id="IPR005467">
    <property type="entry name" value="His_kinase_dom"/>
</dbReference>
<evidence type="ECO:0000256" key="2">
    <source>
        <dbReference type="ARBA" id="ARBA00004651"/>
    </source>
</evidence>
<dbReference type="InterPro" id="IPR003594">
    <property type="entry name" value="HATPase_dom"/>
</dbReference>
<dbReference type="EMBL" id="FUWR01000001">
    <property type="protein sequence ID" value="SJZ41225.1"/>
    <property type="molecule type" value="Genomic_DNA"/>
</dbReference>
<dbReference type="STRING" id="115783.SAMN02745119_00531"/>
<dbReference type="SUPFAM" id="SSF55874">
    <property type="entry name" value="ATPase domain of HSP90 chaperone/DNA topoisomerase II/histidine kinase"/>
    <property type="match status" value="1"/>
</dbReference>
<dbReference type="InterPro" id="IPR029151">
    <property type="entry name" value="Sensor-like_sf"/>
</dbReference>
<evidence type="ECO:0000256" key="3">
    <source>
        <dbReference type="ARBA" id="ARBA00012438"/>
    </source>
</evidence>
<keyword evidence="7" id="KW-1133">Transmembrane helix</keyword>
<evidence type="ECO:0000313" key="12">
    <source>
        <dbReference type="Proteomes" id="UP000190102"/>
    </source>
</evidence>
<organism evidence="11 12">
    <name type="scientific">Trichlorobacter thiogenes</name>
    <dbReference type="NCBI Taxonomy" id="115783"/>
    <lineage>
        <taxon>Bacteria</taxon>
        <taxon>Pseudomonadati</taxon>
        <taxon>Thermodesulfobacteriota</taxon>
        <taxon>Desulfuromonadia</taxon>
        <taxon>Geobacterales</taxon>
        <taxon>Geobacteraceae</taxon>
        <taxon>Trichlorobacter</taxon>
    </lineage>
</organism>
<dbReference type="Pfam" id="PF02518">
    <property type="entry name" value="HATPase_c"/>
    <property type="match status" value="1"/>
</dbReference>
<dbReference type="Pfam" id="PF17202">
    <property type="entry name" value="sCache_3_3"/>
    <property type="match status" value="1"/>
</dbReference>
<proteinExistence type="predicted"/>
<dbReference type="Gene3D" id="3.30.450.20">
    <property type="entry name" value="PAS domain"/>
    <property type="match status" value="1"/>
</dbReference>
<keyword evidence="6" id="KW-0812">Transmembrane</keyword>
<dbReference type="SUPFAM" id="SSF103190">
    <property type="entry name" value="Sensory domain-like"/>
    <property type="match status" value="1"/>
</dbReference>
<dbReference type="InterPro" id="IPR004358">
    <property type="entry name" value="Sig_transdc_His_kin-like_C"/>
</dbReference>
<evidence type="ECO:0000313" key="11">
    <source>
        <dbReference type="EMBL" id="SJZ41225.1"/>
    </source>
</evidence>
<dbReference type="GO" id="GO:0000155">
    <property type="term" value="F:phosphorelay sensor kinase activity"/>
    <property type="evidence" value="ECO:0007669"/>
    <property type="project" value="InterPro"/>
</dbReference>
<dbReference type="OrthoDB" id="9781147at2"/>
<dbReference type="Pfam" id="PF00512">
    <property type="entry name" value="HisKA"/>
    <property type="match status" value="1"/>
</dbReference>
<dbReference type="PANTHER" id="PTHR43065:SF42">
    <property type="entry name" value="TWO-COMPONENT SENSOR PPRA"/>
    <property type="match status" value="1"/>
</dbReference>
<dbReference type="SMART" id="SM00387">
    <property type="entry name" value="HATPase_c"/>
    <property type="match status" value="1"/>
</dbReference>
<dbReference type="InterPro" id="IPR033463">
    <property type="entry name" value="sCache_3"/>
</dbReference>
<keyword evidence="12" id="KW-1185">Reference proteome</keyword>
<dbReference type="InterPro" id="IPR036890">
    <property type="entry name" value="HATPase_C_sf"/>
</dbReference>
<accession>A0A1T4KFT1</accession>
<dbReference type="EC" id="2.7.13.3" evidence="3"/>
<dbReference type="Gene3D" id="1.10.287.130">
    <property type="match status" value="1"/>
</dbReference>
<dbReference type="PANTHER" id="PTHR43065">
    <property type="entry name" value="SENSOR HISTIDINE KINASE"/>
    <property type="match status" value="1"/>
</dbReference>
<name>A0A1T4KFT1_9BACT</name>
<gene>
    <name evidence="11" type="ORF">SAMN02745119_00531</name>
</gene>
<comment type="subcellular location">
    <subcellularLocation>
        <location evidence="2">Cell membrane</location>
        <topology evidence="2">Multi-pass membrane protein</topology>
    </subcellularLocation>
</comment>
<dbReference type="PRINTS" id="PR00344">
    <property type="entry name" value="BCTRLSENSOR"/>
</dbReference>
<dbReference type="PROSITE" id="PS50109">
    <property type="entry name" value="HIS_KIN"/>
    <property type="match status" value="1"/>
</dbReference>
<keyword evidence="11" id="KW-0418">Kinase</keyword>